<evidence type="ECO:0000259" key="16">
    <source>
        <dbReference type="PROSITE" id="PS50850"/>
    </source>
</evidence>
<feature type="transmembrane region" description="Helical" evidence="15">
    <location>
        <begin position="189"/>
        <end position="209"/>
    </location>
</feature>
<comment type="subcellular location">
    <subcellularLocation>
        <location evidence="1">Membrane</location>
        <topology evidence="1">Multi-pass membrane protein</topology>
    </subcellularLocation>
</comment>
<gene>
    <name evidence="17" type="ORF">FisN_18Lh252</name>
</gene>
<evidence type="ECO:0000256" key="1">
    <source>
        <dbReference type="ARBA" id="ARBA00004141"/>
    </source>
</evidence>
<name>A0A1Z5JUP9_FISSO</name>
<dbReference type="GO" id="GO:0015149">
    <property type="term" value="F:hexose transmembrane transporter activity"/>
    <property type="evidence" value="ECO:0007669"/>
    <property type="project" value="TreeGrafter"/>
</dbReference>
<dbReference type="InParanoid" id="A0A1Z5JUP9"/>
<feature type="transmembrane region" description="Helical" evidence="15">
    <location>
        <begin position="221"/>
        <end position="241"/>
    </location>
</feature>
<dbReference type="Proteomes" id="UP000198406">
    <property type="component" value="Unassembled WGS sequence"/>
</dbReference>
<dbReference type="InterPro" id="IPR045263">
    <property type="entry name" value="GLUT"/>
</dbReference>
<keyword evidence="3 14" id="KW-0813">Transport</keyword>
<dbReference type="PROSITE" id="PS00216">
    <property type="entry name" value="SUGAR_TRANSPORT_1"/>
    <property type="match status" value="1"/>
</dbReference>
<comment type="catalytic activity">
    <reaction evidence="9">
        <text>D-xylose(out) = D-xylose(in)</text>
        <dbReference type="Rhea" id="RHEA:78427"/>
        <dbReference type="ChEBI" id="CHEBI:53455"/>
    </reaction>
    <physiologicalReaction direction="left-to-right" evidence="9">
        <dbReference type="Rhea" id="RHEA:78428"/>
    </physiologicalReaction>
</comment>
<keyword evidence="17" id="KW-0762">Sugar transport</keyword>
<dbReference type="InterPro" id="IPR020846">
    <property type="entry name" value="MFS_dom"/>
</dbReference>
<feature type="transmembrane region" description="Helical" evidence="15">
    <location>
        <begin position="434"/>
        <end position="455"/>
    </location>
</feature>
<evidence type="ECO:0000256" key="12">
    <source>
        <dbReference type="ARBA" id="ARBA00044710"/>
    </source>
</evidence>
<comment type="catalytic activity">
    <reaction evidence="7">
        <text>D-galactose(in) = D-galactose(out)</text>
        <dbReference type="Rhea" id="RHEA:34915"/>
        <dbReference type="ChEBI" id="CHEBI:4139"/>
    </reaction>
    <physiologicalReaction direction="right-to-left" evidence="7">
        <dbReference type="Rhea" id="RHEA:34917"/>
    </physiologicalReaction>
</comment>
<dbReference type="PRINTS" id="PR00171">
    <property type="entry name" value="SUGRTRNSPORT"/>
</dbReference>
<dbReference type="PROSITE" id="PS50850">
    <property type="entry name" value="MFS"/>
    <property type="match status" value="1"/>
</dbReference>
<evidence type="ECO:0000313" key="18">
    <source>
        <dbReference type="Proteomes" id="UP000198406"/>
    </source>
</evidence>
<protein>
    <recommendedName>
        <fullName evidence="13">Hexose transporter 1</fullName>
    </recommendedName>
</protein>
<proteinExistence type="inferred from homology"/>
<keyword evidence="18" id="KW-1185">Reference proteome</keyword>
<evidence type="ECO:0000256" key="3">
    <source>
        <dbReference type="ARBA" id="ARBA00022448"/>
    </source>
</evidence>
<keyword evidence="4 15" id="KW-0812">Transmembrane</keyword>
<dbReference type="InterPro" id="IPR005828">
    <property type="entry name" value="MFS_sugar_transport-like"/>
</dbReference>
<feature type="transmembrane region" description="Helical" evidence="15">
    <location>
        <begin position="280"/>
        <end position="302"/>
    </location>
</feature>
<dbReference type="OrthoDB" id="6612291at2759"/>
<dbReference type="PANTHER" id="PTHR23503:SF8">
    <property type="entry name" value="FACILITATED GLUCOSE TRANSPORTER PROTEIN 1"/>
    <property type="match status" value="1"/>
</dbReference>
<accession>A0A1Z5JUP9</accession>
<evidence type="ECO:0000313" key="17">
    <source>
        <dbReference type="EMBL" id="GAX17596.1"/>
    </source>
</evidence>
<keyword evidence="5 15" id="KW-1133">Transmembrane helix</keyword>
<feature type="transmembrane region" description="Helical" evidence="15">
    <location>
        <begin position="489"/>
        <end position="513"/>
    </location>
</feature>
<comment type="catalytic activity">
    <reaction evidence="11">
        <text>D-glucosamine(out) = D-glucosamine(in)</text>
        <dbReference type="Rhea" id="RHEA:78423"/>
        <dbReference type="ChEBI" id="CHEBI:58723"/>
    </reaction>
    <physiologicalReaction direction="left-to-right" evidence="11">
        <dbReference type="Rhea" id="RHEA:78424"/>
    </physiologicalReaction>
</comment>
<dbReference type="SUPFAM" id="SSF103473">
    <property type="entry name" value="MFS general substrate transporter"/>
    <property type="match status" value="1"/>
</dbReference>
<dbReference type="NCBIfam" id="TIGR00879">
    <property type="entry name" value="SP"/>
    <property type="match status" value="1"/>
</dbReference>
<comment type="subunit">
    <text evidence="2">Homodimer.</text>
</comment>
<dbReference type="EMBL" id="BDSP01000118">
    <property type="protein sequence ID" value="GAX17596.1"/>
    <property type="molecule type" value="Genomic_DNA"/>
</dbReference>
<feature type="domain" description="Major facilitator superfamily (MFS) profile" evidence="16">
    <location>
        <begin position="151"/>
        <end position="579"/>
    </location>
</feature>
<dbReference type="AlphaFoldDB" id="A0A1Z5JUP9"/>
<feature type="transmembrane region" description="Helical" evidence="15">
    <location>
        <begin position="533"/>
        <end position="549"/>
    </location>
</feature>
<evidence type="ECO:0000256" key="7">
    <source>
        <dbReference type="ARBA" id="ARBA00044637"/>
    </source>
</evidence>
<evidence type="ECO:0000256" key="4">
    <source>
        <dbReference type="ARBA" id="ARBA00022692"/>
    </source>
</evidence>
<organism evidence="17 18">
    <name type="scientific">Fistulifera solaris</name>
    <name type="common">Oleaginous diatom</name>
    <dbReference type="NCBI Taxonomy" id="1519565"/>
    <lineage>
        <taxon>Eukaryota</taxon>
        <taxon>Sar</taxon>
        <taxon>Stramenopiles</taxon>
        <taxon>Ochrophyta</taxon>
        <taxon>Bacillariophyta</taxon>
        <taxon>Bacillariophyceae</taxon>
        <taxon>Bacillariophycidae</taxon>
        <taxon>Naviculales</taxon>
        <taxon>Naviculaceae</taxon>
        <taxon>Fistulifera</taxon>
    </lineage>
</organism>
<dbReference type="PANTHER" id="PTHR23503">
    <property type="entry name" value="SOLUTE CARRIER FAMILY 2"/>
    <property type="match status" value="1"/>
</dbReference>
<feature type="transmembrane region" description="Helical" evidence="15">
    <location>
        <begin position="247"/>
        <end position="268"/>
    </location>
</feature>
<feature type="transmembrane region" description="Helical" evidence="15">
    <location>
        <begin position="148"/>
        <end position="169"/>
    </location>
</feature>
<dbReference type="Gene3D" id="1.20.1250.20">
    <property type="entry name" value="MFS general substrate transporter like domains"/>
    <property type="match status" value="1"/>
</dbReference>
<comment type="catalytic activity">
    <reaction evidence="12">
        <text>D-fructose(out) = D-fructose(in)</text>
        <dbReference type="Rhea" id="RHEA:60372"/>
        <dbReference type="ChEBI" id="CHEBI:37721"/>
    </reaction>
    <physiologicalReaction direction="left-to-right" evidence="12">
        <dbReference type="Rhea" id="RHEA:60373"/>
    </physiologicalReaction>
</comment>
<evidence type="ECO:0000256" key="15">
    <source>
        <dbReference type="SAM" id="Phobius"/>
    </source>
</evidence>
<feature type="transmembrane region" description="Helical" evidence="15">
    <location>
        <begin position="555"/>
        <end position="576"/>
    </location>
</feature>
<evidence type="ECO:0000256" key="10">
    <source>
        <dbReference type="ARBA" id="ARBA00044662"/>
    </source>
</evidence>
<evidence type="ECO:0000256" key="13">
    <source>
        <dbReference type="ARBA" id="ARBA00044780"/>
    </source>
</evidence>
<evidence type="ECO:0000256" key="11">
    <source>
        <dbReference type="ARBA" id="ARBA00044668"/>
    </source>
</evidence>
<dbReference type="InterPro" id="IPR003663">
    <property type="entry name" value="Sugar/inositol_transpt"/>
</dbReference>
<reference evidence="17 18" key="1">
    <citation type="journal article" date="2015" name="Plant Cell">
        <title>Oil accumulation by the oleaginous diatom Fistulifera solaris as revealed by the genome and transcriptome.</title>
        <authorList>
            <person name="Tanaka T."/>
            <person name="Maeda Y."/>
            <person name="Veluchamy A."/>
            <person name="Tanaka M."/>
            <person name="Abida H."/>
            <person name="Marechal E."/>
            <person name="Bowler C."/>
            <person name="Muto M."/>
            <person name="Sunaga Y."/>
            <person name="Tanaka M."/>
            <person name="Yoshino T."/>
            <person name="Taniguchi T."/>
            <person name="Fukuda Y."/>
            <person name="Nemoto M."/>
            <person name="Matsumoto M."/>
            <person name="Wong P.S."/>
            <person name="Aburatani S."/>
            <person name="Fujibuchi W."/>
        </authorList>
    </citation>
    <scope>NUCLEOTIDE SEQUENCE [LARGE SCALE GENOMIC DNA]</scope>
    <source>
        <strain evidence="17 18">JPCC DA0580</strain>
    </source>
</reference>
<evidence type="ECO:0000256" key="6">
    <source>
        <dbReference type="ARBA" id="ARBA00023136"/>
    </source>
</evidence>
<sequence>MQHNEKSKLLGDSSGDTYYAPIDKNVDSLLHKAGRSASFAALGGTQSLGTFQFKEPPQVHGLPKSYSVSADGSPSYLTPTQMGRQELYQLMPFTAIFGLQSRERAISKAFASYAAELDADQEGLSGEERTSRMSRASMVILDELEFDANVVTIPLVCAIIVATTSQFLVGYNTGVMNPPVNVVFPGHSTLSWSMAVAAFAVGGPFGAIVGGQMADQRGRRGALLIGTWTFLLGGLLQTFALDMFTIILARFVIGFASGFSSVLVPIYLGELAPPTMRGQLGTVTQFAMVIGILAADLIAFPFAKEGKWRMLFGFTPLMALLQLILAPFLLESPRWLLGRDPKSLKARYILKRLRGLRYDHEVETELGHLLVGGAAQQQEQTSTIGVLKDMMSQPRVRTLLLSSFALQAAQQFSGINAVFYYSNSFFEGVIDNPLVGTSIVAGVNVLATYVALLVMDRFGRKTLILSSATGMLLSCIWIVASLLGYFSNVMALVAVNAYVSFFEIGLGPIPWLIVAEMFEGKYVATAMSTSSQLNWACNFIVGFVFPYMNKYLGPFSFVPFAIVLLATLIFAITILPETAGSSPEQMAKEMTRTFSESVVYQANPESASQIDIEWRKAMEQLQQEEAMERKHGNFDYGFTAIKNEE</sequence>
<evidence type="ECO:0000256" key="5">
    <source>
        <dbReference type="ARBA" id="ARBA00022989"/>
    </source>
</evidence>
<dbReference type="GO" id="GO:0016020">
    <property type="term" value="C:membrane"/>
    <property type="evidence" value="ECO:0007669"/>
    <property type="project" value="UniProtKB-SubCell"/>
</dbReference>
<comment type="similarity">
    <text evidence="14">Belongs to the major facilitator superfamily. Sugar transporter (TC 2.A.1.1) family.</text>
</comment>
<comment type="caution">
    <text evidence="17">The sequence shown here is derived from an EMBL/GenBank/DDBJ whole genome shotgun (WGS) entry which is preliminary data.</text>
</comment>
<keyword evidence="6 15" id="KW-0472">Membrane</keyword>
<comment type="catalytic activity">
    <reaction evidence="8">
        <text>D-glucose(out) = D-glucose(in)</text>
        <dbReference type="Rhea" id="RHEA:60376"/>
        <dbReference type="ChEBI" id="CHEBI:4167"/>
    </reaction>
    <physiologicalReaction direction="left-to-right" evidence="8">
        <dbReference type="Rhea" id="RHEA:60377"/>
    </physiologicalReaction>
</comment>
<dbReference type="InterPro" id="IPR005829">
    <property type="entry name" value="Sugar_transporter_CS"/>
</dbReference>
<evidence type="ECO:0000256" key="14">
    <source>
        <dbReference type="RuleBase" id="RU003346"/>
    </source>
</evidence>
<feature type="transmembrane region" description="Helical" evidence="15">
    <location>
        <begin position="308"/>
        <end position="330"/>
    </location>
</feature>
<comment type="catalytic activity">
    <reaction evidence="10">
        <text>D-mannose(out) = D-mannose(in)</text>
        <dbReference type="Rhea" id="RHEA:78391"/>
        <dbReference type="ChEBI" id="CHEBI:4208"/>
    </reaction>
    <physiologicalReaction direction="left-to-right" evidence="10">
        <dbReference type="Rhea" id="RHEA:78392"/>
    </physiologicalReaction>
</comment>
<feature type="transmembrane region" description="Helical" evidence="15">
    <location>
        <begin position="462"/>
        <end position="483"/>
    </location>
</feature>
<evidence type="ECO:0000256" key="9">
    <source>
        <dbReference type="ARBA" id="ARBA00044656"/>
    </source>
</evidence>
<dbReference type="Pfam" id="PF00083">
    <property type="entry name" value="Sugar_tr"/>
    <property type="match status" value="1"/>
</dbReference>
<dbReference type="PROSITE" id="PS00217">
    <property type="entry name" value="SUGAR_TRANSPORT_2"/>
    <property type="match status" value="1"/>
</dbReference>
<dbReference type="InterPro" id="IPR036259">
    <property type="entry name" value="MFS_trans_sf"/>
</dbReference>
<evidence type="ECO:0000256" key="2">
    <source>
        <dbReference type="ARBA" id="ARBA00011738"/>
    </source>
</evidence>
<evidence type="ECO:0000256" key="8">
    <source>
        <dbReference type="ARBA" id="ARBA00044648"/>
    </source>
</evidence>